<protein>
    <submittedName>
        <fullName evidence="2">Uncharacterized protein</fullName>
    </submittedName>
</protein>
<reference evidence="2" key="1">
    <citation type="submission" date="2022-11" db="UniProtKB">
        <authorList>
            <consortium name="WormBaseParasite"/>
        </authorList>
    </citation>
    <scope>IDENTIFICATION</scope>
</reference>
<dbReference type="Proteomes" id="UP000887579">
    <property type="component" value="Unplaced"/>
</dbReference>
<accession>A0AC34G6Y2</accession>
<evidence type="ECO:0000313" key="2">
    <source>
        <dbReference type="WBParaSite" id="ES5_v2.g25200.t1"/>
    </source>
</evidence>
<evidence type="ECO:0000313" key="1">
    <source>
        <dbReference type="Proteomes" id="UP000887579"/>
    </source>
</evidence>
<sequence length="89" mass="10658">MDLLVFDWLSELFDIEKLFGYLKKNKTTRVGIRYNGPLSEKYKEKLQTIADEILDAESPREYKPPLIHFDGQNRKDELFDLCEKHFDNF</sequence>
<dbReference type="WBParaSite" id="ES5_v2.g25200.t1">
    <property type="protein sequence ID" value="ES5_v2.g25200.t1"/>
    <property type="gene ID" value="ES5_v2.g25200"/>
</dbReference>
<organism evidence="1 2">
    <name type="scientific">Panagrolaimus sp. ES5</name>
    <dbReference type="NCBI Taxonomy" id="591445"/>
    <lineage>
        <taxon>Eukaryota</taxon>
        <taxon>Metazoa</taxon>
        <taxon>Ecdysozoa</taxon>
        <taxon>Nematoda</taxon>
        <taxon>Chromadorea</taxon>
        <taxon>Rhabditida</taxon>
        <taxon>Tylenchina</taxon>
        <taxon>Panagrolaimomorpha</taxon>
        <taxon>Panagrolaimoidea</taxon>
        <taxon>Panagrolaimidae</taxon>
        <taxon>Panagrolaimus</taxon>
    </lineage>
</organism>
<proteinExistence type="predicted"/>
<name>A0AC34G6Y2_9BILA</name>